<evidence type="ECO:0000256" key="10">
    <source>
        <dbReference type="ARBA" id="ARBA00023180"/>
    </source>
</evidence>
<feature type="transmembrane region" description="Helical" evidence="12">
    <location>
        <begin position="916"/>
        <end position="943"/>
    </location>
</feature>
<dbReference type="InterPro" id="IPR002591">
    <property type="entry name" value="Phosphodiest/P_Trfase"/>
</dbReference>
<evidence type="ECO:0000313" key="14">
    <source>
        <dbReference type="Proteomes" id="UP000054549"/>
    </source>
</evidence>
<keyword evidence="14" id="KW-1185">Reference proteome</keyword>
<evidence type="ECO:0000256" key="12">
    <source>
        <dbReference type="SAM" id="Phobius"/>
    </source>
</evidence>
<comment type="pathway">
    <text evidence="2">Glycolipid biosynthesis; glycosylphosphatidylinositol-anchor biosynthesis.</text>
</comment>
<feature type="transmembrane region" description="Helical" evidence="12">
    <location>
        <begin position="983"/>
        <end position="1006"/>
    </location>
</feature>
<evidence type="ECO:0000256" key="7">
    <source>
        <dbReference type="ARBA" id="ARBA00022824"/>
    </source>
</evidence>
<feature type="transmembrane region" description="Helical" evidence="12">
    <location>
        <begin position="574"/>
        <end position="592"/>
    </location>
</feature>
<evidence type="ECO:0000256" key="9">
    <source>
        <dbReference type="ARBA" id="ARBA00023136"/>
    </source>
</evidence>
<evidence type="ECO:0000256" key="11">
    <source>
        <dbReference type="SAM" id="MobiDB-lite"/>
    </source>
</evidence>
<dbReference type="InterPro" id="IPR039524">
    <property type="entry name" value="PIGO/GPI13"/>
</dbReference>
<comment type="subcellular location">
    <subcellularLocation>
        <location evidence="1">Endoplasmic reticulum membrane</location>
        <topology evidence="1">Multi-pass membrane protein</topology>
    </subcellularLocation>
</comment>
<keyword evidence="6 12" id="KW-0812">Transmembrane</keyword>
<evidence type="ECO:0000313" key="13">
    <source>
        <dbReference type="EMBL" id="KIL69581.1"/>
    </source>
</evidence>
<feature type="transmembrane region" description="Helical" evidence="12">
    <location>
        <begin position="779"/>
        <end position="805"/>
    </location>
</feature>
<feature type="transmembrane region" description="Helical" evidence="12">
    <location>
        <begin position="730"/>
        <end position="750"/>
    </location>
</feature>
<protein>
    <submittedName>
        <fullName evidence="13">Uncharacterized protein</fullName>
    </submittedName>
</protein>
<dbReference type="AlphaFoldDB" id="A0A0C2XJG1"/>
<dbReference type="GO" id="GO:0006506">
    <property type="term" value="P:GPI anchor biosynthetic process"/>
    <property type="evidence" value="ECO:0007669"/>
    <property type="project" value="UniProtKB-UniPathway"/>
</dbReference>
<evidence type="ECO:0000256" key="5">
    <source>
        <dbReference type="ARBA" id="ARBA00022679"/>
    </source>
</evidence>
<keyword evidence="9 12" id="KW-0472">Membrane</keyword>
<organism evidence="13 14">
    <name type="scientific">Amanita muscaria (strain Koide BX008)</name>
    <dbReference type="NCBI Taxonomy" id="946122"/>
    <lineage>
        <taxon>Eukaryota</taxon>
        <taxon>Fungi</taxon>
        <taxon>Dikarya</taxon>
        <taxon>Basidiomycota</taxon>
        <taxon>Agaricomycotina</taxon>
        <taxon>Agaricomycetes</taxon>
        <taxon>Agaricomycetidae</taxon>
        <taxon>Agaricales</taxon>
        <taxon>Pluteineae</taxon>
        <taxon>Amanitaceae</taxon>
        <taxon>Amanita</taxon>
    </lineage>
</organism>
<keyword evidence="7" id="KW-0256">Endoplasmic reticulum</keyword>
<sequence length="1059" mass="115962">MILRLSVLLWLFAIHLIGIYLFTRGFLLSRLSLSNHSICPDEFSNCTLPPTHKRAVLLIIDSLRFDFISPQPPLPSSPHHHNVLTLPKELTEKYPTRSFIFNAYADPPTTTLQRIKGLTTGSLPTFIDMGNNFGGSSIMEDSILNQLNLAGKISAFMGDDTWMSVFPDAFHPNMTFPYDSFNVEDLHTVDEGVITHLFPLLNDDSKPFDFLIGHFLGVDHVGHRVGPDHSSMTAKLKQMNDVLTRVVEEMDDETLLVVLGDHGMDRSGDHGGDGVLETSAALWIYSKGPELSASKNISPSGLLQYKTFPDSPTEHRRIQQIDILPTLSILLGLPIPYNNLGSVIPEVFCRPTRKGSRTEAPREALKRALEINAAQIKTFLDTYRSSSSGSELDDAWGEIQRSWDAIQQTALSNNTQDIQLLSSNSFNRVALAACRSMWAQFDPILMGFGLAVLFAGLISTCFVYVALKKVQNDWHNWVKKHIPYCVFGAGIGAVLGVCVDFLVSTFVSGVSLKVLDWVLVFASMFSCLAMIVTSMSTSTSSLKLSNAFTSLPIIPIIHTCAFFSNSWTFWEERIVPFLLVTSVLVNFVPAGFTAPTPHLRRRILKFSAVILVCVRLMAISTVCREEQQPYCHVTFFASSSVPSPPLVILILALPTAVVIVPLMIQRILRITKSDAGIANVFVSIIVRPSLVAGTLFWIAEWVDSAQILGGGSREVHHQFWAAELRGVRTWLARFAFGWPVLVGLSLWWAAPLCMQVDVDVTNDEKPGAGKTNSQPTRRITILGFANAFGASYLMFWMPFFCVVYASLQLTAQVVLGLALVALLSYLEVVDSVRDARMMESAFATGAPSSILAGSSTSPSLPSSASASAATQLQFSEIVPIALLGLLTFYATGHQATVSSIQWKAAFMLTETVRYPWAPLTVGINSLGPVAVISGFGVVLLAVWNREPGLSDQKPGQAHNEEGSTQAISPRERYDAQVTADSTLAGLGIMMYYGAILLATAMSAAILRRHLMVWKVFAPRFMAAVIHLLVVDVGALVGVGVGVGRISNRIGTVFRGMVRE</sequence>
<comment type="similarity">
    <text evidence="3">Belongs to the PIGG/PIGN/PIGO family. PIGO subfamily.</text>
</comment>
<feature type="transmembrane region" description="Helical" evidence="12">
    <location>
        <begin position="811"/>
        <end position="829"/>
    </location>
</feature>
<dbReference type="Pfam" id="PF01663">
    <property type="entry name" value="Phosphodiest"/>
    <property type="match status" value="1"/>
</dbReference>
<feature type="transmembrane region" description="Helical" evidence="12">
    <location>
        <begin position="676"/>
        <end position="699"/>
    </location>
</feature>
<dbReference type="UniPathway" id="UPA00196"/>
<dbReference type="Proteomes" id="UP000054549">
    <property type="component" value="Unassembled WGS sequence"/>
</dbReference>
<evidence type="ECO:0000256" key="2">
    <source>
        <dbReference type="ARBA" id="ARBA00004687"/>
    </source>
</evidence>
<reference evidence="13 14" key="1">
    <citation type="submission" date="2014-04" db="EMBL/GenBank/DDBJ databases">
        <title>Evolutionary Origins and Diversification of the Mycorrhizal Mutualists.</title>
        <authorList>
            <consortium name="DOE Joint Genome Institute"/>
            <consortium name="Mycorrhizal Genomics Consortium"/>
            <person name="Kohler A."/>
            <person name="Kuo A."/>
            <person name="Nagy L.G."/>
            <person name="Floudas D."/>
            <person name="Copeland A."/>
            <person name="Barry K.W."/>
            <person name="Cichocki N."/>
            <person name="Veneault-Fourrey C."/>
            <person name="LaButti K."/>
            <person name="Lindquist E.A."/>
            <person name="Lipzen A."/>
            <person name="Lundell T."/>
            <person name="Morin E."/>
            <person name="Murat C."/>
            <person name="Riley R."/>
            <person name="Ohm R."/>
            <person name="Sun H."/>
            <person name="Tunlid A."/>
            <person name="Henrissat B."/>
            <person name="Grigoriev I.V."/>
            <person name="Hibbett D.S."/>
            <person name="Martin F."/>
        </authorList>
    </citation>
    <scope>NUCLEOTIDE SEQUENCE [LARGE SCALE GENOMIC DNA]</scope>
    <source>
        <strain evidence="13 14">Koide BX008</strain>
    </source>
</reference>
<dbReference type="CDD" id="cd16023">
    <property type="entry name" value="GPI_EPT_3"/>
    <property type="match status" value="1"/>
</dbReference>
<feature type="transmembrane region" description="Helical" evidence="12">
    <location>
        <begin position="444"/>
        <end position="465"/>
    </location>
</feature>
<feature type="transmembrane region" description="Helical" evidence="12">
    <location>
        <begin position="642"/>
        <end position="664"/>
    </location>
</feature>
<feature type="transmembrane region" description="Helical" evidence="12">
    <location>
        <begin position="7"/>
        <end position="27"/>
    </location>
</feature>
<name>A0A0C2XJG1_AMAMK</name>
<evidence type="ECO:0000256" key="6">
    <source>
        <dbReference type="ARBA" id="ARBA00022692"/>
    </source>
</evidence>
<feature type="transmembrane region" description="Helical" evidence="12">
    <location>
        <begin position="604"/>
        <end position="622"/>
    </location>
</feature>
<feature type="transmembrane region" description="Helical" evidence="12">
    <location>
        <begin position="514"/>
        <end position="535"/>
    </location>
</feature>
<dbReference type="EMBL" id="KN818225">
    <property type="protein sequence ID" value="KIL69581.1"/>
    <property type="molecule type" value="Genomic_DNA"/>
</dbReference>
<accession>A0A0C2XJG1</accession>
<dbReference type="GO" id="GO:0005789">
    <property type="term" value="C:endoplasmic reticulum membrane"/>
    <property type="evidence" value="ECO:0007669"/>
    <property type="project" value="UniProtKB-SubCell"/>
</dbReference>
<dbReference type="Gene3D" id="3.40.720.10">
    <property type="entry name" value="Alkaline Phosphatase, subunit A"/>
    <property type="match status" value="1"/>
</dbReference>
<dbReference type="PANTHER" id="PTHR23071:SF1">
    <property type="entry name" value="GPI ETHANOLAMINE PHOSPHATE TRANSFERASE 3"/>
    <property type="match status" value="1"/>
</dbReference>
<dbReference type="SUPFAM" id="SSF53649">
    <property type="entry name" value="Alkaline phosphatase-like"/>
    <property type="match status" value="1"/>
</dbReference>
<keyword evidence="5" id="KW-0808">Transferase</keyword>
<proteinExistence type="inferred from homology"/>
<evidence type="ECO:0000256" key="1">
    <source>
        <dbReference type="ARBA" id="ARBA00004477"/>
    </source>
</evidence>
<feature type="transmembrane region" description="Helical" evidence="12">
    <location>
        <begin position="486"/>
        <end position="508"/>
    </location>
</feature>
<dbReference type="InParanoid" id="A0A0C2XJG1"/>
<feature type="transmembrane region" description="Helical" evidence="12">
    <location>
        <begin position="547"/>
        <end position="568"/>
    </location>
</feature>
<evidence type="ECO:0000256" key="4">
    <source>
        <dbReference type="ARBA" id="ARBA00022502"/>
    </source>
</evidence>
<gene>
    <name evidence="13" type="ORF">M378DRAFT_156795</name>
</gene>
<keyword evidence="10" id="KW-0325">Glycoprotein</keyword>
<feature type="transmembrane region" description="Helical" evidence="12">
    <location>
        <begin position="1018"/>
        <end position="1042"/>
    </location>
</feature>
<dbReference type="HOGENOM" id="CLU_004298_1_1_1"/>
<feature type="region of interest" description="Disordered" evidence="11">
    <location>
        <begin position="950"/>
        <end position="969"/>
    </location>
</feature>
<keyword evidence="4" id="KW-0337">GPI-anchor biosynthesis</keyword>
<dbReference type="GO" id="GO:0051377">
    <property type="term" value="F:mannose-ethanolamine phosphotransferase activity"/>
    <property type="evidence" value="ECO:0007669"/>
    <property type="project" value="InterPro"/>
</dbReference>
<keyword evidence="8 12" id="KW-1133">Transmembrane helix</keyword>
<dbReference type="InterPro" id="IPR017850">
    <property type="entry name" value="Alkaline_phosphatase_core_sf"/>
</dbReference>
<dbReference type="STRING" id="946122.A0A0C2XJG1"/>
<evidence type="ECO:0000256" key="8">
    <source>
        <dbReference type="ARBA" id="ARBA00022989"/>
    </source>
</evidence>
<evidence type="ECO:0000256" key="3">
    <source>
        <dbReference type="ARBA" id="ARBA00008695"/>
    </source>
</evidence>
<dbReference type="FunCoup" id="A0A0C2XJG1">
    <property type="interactions" value="164"/>
</dbReference>
<dbReference type="OrthoDB" id="272139at2759"/>
<dbReference type="InterPro" id="IPR037675">
    <property type="entry name" value="PIG-O_N"/>
</dbReference>
<dbReference type="PANTHER" id="PTHR23071">
    <property type="entry name" value="PHOSPHATIDYLINOSITOL GLYCAN"/>
    <property type="match status" value="1"/>
</dbReference>